<keyword evidence="2" id="KW-1185">Reference proteome</keyword>
<sequence length="367" mass="39276">MALQRADGSRATFVAQARLVRVGDQNILFSPSRRAMFALNDSAAEIWRALQEGAAGKTIQRRLMEASVETALDDWERLGLIRPLAPSPPVFSRDYVNQVLAIAGRRIRIVYPAGIAHPTASVFAHLQVPGEAADVLFQAVQHRERIHLFRNGAWVLSCPPAGLATALKGELLADALGRDDYELALHAAALFNGERLMLLCGQPGAGKTTLTLALAHAGFGFASDDVTLLNANGLGVGLPFAAAAKSGAWPLLGEFCPDLDAAPVFRRPDNKRVRYVLPQQFSPSSMSPRAVGWVILLRRDRTSTPRLDPVDPVAALRGLLTGAFAPAQELGSTAFDALAHVIGSAQAYCLTYSSLADGVELIRGACR</sequence>
<dbReference type="OrthoDB" id="7817603at2"/>
<reference evidence="1 2" key="1">
    <citation type="submission" date="2015-11" db="EMBL/GenBank/DDBJ databases">
        <title>Ensifer anhuiense sp. nov., an effective nitrogen fixation bacterium with Glycine soja.</title>
        <authorList>
            <person name="Yan H."/>
            <person name="Chen W."/>
        </authorList>
    </citation>
    <scope>NUCLEOTIDE SEQUENCE [LARGE SCALE GENOMIC DNA]</scope>
    <source>
        <strain evidence="1 2">LMG 7837</strain>
    </source>
</reference>
<dbReference type="Proteomes" id="UP000078507">
    <property type="component" value="Unassembled WGS sequence"/>
</dbReference>
<organism evidence="1 2">
    <name type="scientific">Sinorhizobium saheli</name>
    <dbReference type="NCBI Taxonomy" id="36856"/>
    <lineage>
        <taxon>Bacteria</taxon>
        <taxon>Pseudomonadati</taxon>
        <taxon>Pseudomonadota</taxon>
        <taxon>Alphaproteobacteria</taxon>
        <taxon>Hyphomicrobiales</taxon>
        <taxon>Rhizobiaceae</taxon>
        <taxon>Sinorhizobium/Ensifer group</taxon>
        <taxon>Sinorhizobium</taxon>
    </lineage>
</organism>
<name>A0A178Y5K5_SINSA</name>
<dbReference type="InterPro" id="IPR027417">
    <property type="entry name" value="P-loop_NTPase"/>
</dbReference>
<protein>
    <submittedName>
        <fullName evidence="1">Aldolase</fullName>
    </submittedName>
</protein>
<evidence type="ECO:0000313" key="2">
    <source>
        <dbReference type="Proteomes" id="UP000078507"/>
    </source>
</evidence>
<evidence type="ECO:0000313" key="1">
    <source>
        <dbReference type="EMBL" id="OAP42015.1"/>
    </source>
</evidence>
<accession>A0A178Y5K5</accession>
<dbReference type="EMBL" id="LNQB01000083">
    <property type="protein sequence ID" value="OAP42015.1"/>
    <property type="molecule type" value="Genomic_DNA"/>
</dbReference>
<comment type="caution">
    <text evidence="1">The sequence shown here is derived from an EMBL/GenBank/DDBJ whole genome shotgun (WGS) entry which is preliminary data.</text>
</comment>
<dbReference type="AlphaFoldDB" id="A0A178Y5K5"/>
<dbReference type="SUPFAM" id="SSF53795">
    <property type="entry name" value="PEP carboxykinase-like"/>
    <property type="match status" value="1"/>
</dbReference>
<dbReference type="Gene3D" id="3.40.50.300">
    <property type="entry name" value="P-loop containing nucleotide triphosphate hydrolases"/>
    <property type="match status" value="1"/>
</dbReference>
<dbReference type="STRING" id="36856.ATB98_06265"/>
<gene>
    <name evidence="1" type="ORF">ATB98_06265</name>
</gene>
<proteinExistence type="predicted"/>
<dbReference type="RefSeq" id="WP_066876812.1">
    <property type="nucleotide sequence ID" value="NZ_LNQB01000083.1"/>
</dbReference>